<keyword evidence="2" id="KW-0862">Zinc</keyword>
<evidence type="ECO:0000256" key="2">
    <source>
        <dbReference type="ARBA" id="ARBA00022906"/>
    </source>
</evidence>
<evidence type="ECO:0000313" key="4">
    <source>
        <dbReference type="EMBL" id="KAA0194498.1"/>
    </source>
</evidence>
<evidence type="ECO:0000256" key="1">
    <source>
        <dbReference type="ARBA" id="ARBA00008873"/>
    </source>
</evidence>
<dbReference type="InterPro" id="IPR036837">
    <property type="entry name" value="Cation_efflux_CTD_sf"/>
</dbReference>
<dbReference type="Proteomes" id="UP000728185">
    <property type="component" value="Unassembled WGS sequence"/>
</dbReference>
<dbReference type="InterPro" id="IPR050681">
    <property type="entry name" value="CDF/SLC30A"/>
</dbReference>
<evidence type="ECO:0000259" key="3">
    <source>
        <dbReference type="Pfam" id="PF16916"/>
    </source>
</evidence>
<dbReference type="AlphaFoldDB" id="A0A8E0RYY9"/>
<dbReference type="GO" id="GO:0005385">
    <property type="term" value="F:zinc ion transmembrane transporter activity"/>
    <property type="evidence" value="ECO:0007669"/>
    <property type="project" value="TreeGrafter"/>
</dbReference>
<dbReference type="EMBL" id="LUCM01004352">
    <property type="protein sequence ID" value="KAA0194498.1"/>
    <property type="molecule type" value="Genomic_DNA"/>
</dbReference>
<feature type="domain" description="Cation efflux protein cytoplasmic" evidence="3">
    <location>
        <begin position="5"/>
        <end position="80"/>
    </location>
</feature>
<name>A0A8E0RYY9_9TREM</name>
<dbReference type="PANTHER" id="PTHR11562">
    <property type="entry name" value="CATION EFFLUX PROTEIN/ ZINC TRANSPORTER"/>
    <property type="match status" value="1"/>
</dbReference>
<dbReference type="GO" id="GO:0005886">
    <property type="term" value="C:plasma membrane"/>
    <property type="evidence" value="ECO:0007669"/>
    <property type="project" value="TreeGrafter"/>
</dbReference>
<proteinExistence type="inferred from homology"/>
<dbReference type="SUPFAM" id="SSF160240">
    <property type="entry name" value="Cation efflux protein cytoplasmic domain-like"/>
    <property type="match status" value="1"/>
</dbReference>
<evidence type="ECO:0000313" key="5">
    <source>
        <dbReference type="Proteomes" id="UP000728185"/>
    </source>
</evidence>
<dbReference type="InterPro" id="IPR027470">
    <property type="entry name" value="Cation_efflux_CTD"/>
</dbReference>
<comment type="similarity">
    <text evidence="1">Belongs to the cation diffusion facilitator (CDF) transporter (TC 2.A.4) family. SLC30A subfamily.</text>
</comment>
<keyword evidence="2" id="KW-0406">Ion transport</keyword>
<dbReference type="OrthoDB" id="6283458at2759"/>
<dbReference type="GO" id="GO:0010043">
    <property type="term" value="P:response to zinc ion"/>
    <property type="evidence" value="ECO:0007669"/>
    <property type="project" value="TreeGrafter"/>
</dbReference>
<keyword evidence="2" id="KW-0813">Transport</keyword>
<gene>
    <name evidence="4" type="ORF">FBUS_10895</name>
</gene>
<organism evidence="4 5">
    <name type="scientific">Fasciolopsis buskii</name>
    <dbReference type="NCBI Taxonomy" id="27845"/>
    <lineage>
        <taxon>Eukaryota</taxon>
        <taxon>Metazoa</taxon>
        <taxon>Spiralia</taxon>
        <taxon>Lophotrochozoa</taxon>
        <taxon>Platyhelminthes</taxon>
        <taxon>Trematoda</taxon>
        <taxon>Digenea</taxon>
        <taxon>Plagiorchiida</taxon>
        <taxon>Echinostomata</taxon>
        <taxon>Echinostomatoidea</taxon>
        <taxon>Fasciolidae</taxon>
        <taxon>Fasciolopsis</taxon>
    </lineage>
</organism>
<comment type="caution">
    <text evidence="4">The sequence shown here is derived from an EMBL/GenBank/DDBJ whole genome shotgun (WGS) entry which is preliminary data.</text>
</comment>
<dbReference type="Pfam" id="PF16916">
    <property type="entry name" value="ZT_dimer"/>
    <property type="match status" value="1"/>
</dbReference>
<reference evidence="4" key="1">
    <citation type="submission" date="2019-05" db="EMBL/GenBank/DDBJ databases">
        <title>Annotation for the trematode Fasciolopsis buski.</title>
        <authorList>
            <person name="Choi Y.-J."/>
        </authorList>
    </citation>
    <scope>NUCLEOTIDE SEQUENCE</scope>
    <source>
        <strain evidence="4">HT</strain>
        <tissue evidence="4">Whole worm</tissue>
    </source>
</reference>
<sequence>MEATPRGLEFNEVKNSLNDIPGVVELHNLRMWSLTMNKTAVSVHLAIDSEADSQEVLRQASAMLRKRYLVHEVTIQLEPYSSEMAECQRCQEPIR</sequence>
<protein>
    <submittedName>
        <fullName evidence="4">Zinc transporter 2</fullName>
    </submittedName>
</protein>
<dbReference type="Gene3D" id="3.30.70.1350">
    <property type="entry name" value="Cation efflux protein, cytoplasmic domain"/>
    <property type="match status" value="1"/>
</dbReference>
<keyword evidence="2" id="KW-0864">Zinc transport</keyword>
<dbReference type="PANTHER" id="PTHR11562:SF17">
    <property type="entry name" value="RE54080P-RELATED"/>
    <property type="match status" value="1"/>
</dbReference>
<accession>A0A8E0RYY9</accession>
<keyword evidence="5" id="KW-1185">Reference proteome</keyword>